<dbReference type="InterPro" id="IPR050382">
    <property type="entry name" value="MFS_Na/Anion_cotransporter"/>
</dbReference>
<dbReference type="PROSITE" id="PS50850">
    <property type="entry name" value="MFS"/>
    <property type="match status" value="1"/>
</dbReference>
<keyword evidence="4 5" id="KW-0472">Membrane</keyword>
<dbReference type="InterPro" id="IPR011701">
    <property type="entry name" value="MFS"/>
</dbReference>
<proteinExistence type="predicted"/>
<feature type="transmembrane region" description="Helical" evidence="5">
    <location>
        <begin position="119"/>
        <end position="137"/>
    </location>
</feature>
<feature type="domain" description="Major facilitator superfamily (MFS) profile" evidence="6">
    <location>
        <begin position="41"/>
        <end position="459"/>
    </location>
</feature>
<reference evidence="7 8" key="1">
    <citation type="submission" date="2022-12" db="EMBL/GenBank/DDBJ databases">
        <title>Chromosome-level genome of Tegillarca granosa.</title>
        <authorList>
            <person name="Kim J."/>
        </authorList>
    </citation>
    <scope>NUCLEOTIDE SEQUENCE [LARGE SCALE GENOMIC DNA]</scope>
    <source>
        <strain evidence="7">Teg-2019</strain>
        <tissue evidence="7">Adductor muscle</tissue>
    </source>
</reference>
<dbReference type="InterPro" id="IPR036259">
    <property type="entry name" value="MFS_trans_sf"/>
</dbReference>
<keyword evidence="2 5" id="KW-0812">Transmembrane</keyword>
<feature type="transmembrane region" description="Helical" evidence="5">
    <location>
        <begin position="179"/>
        <end position="201"/>
    </location>
</feature>
<dbReference type="Pfam" id="PF07690">
    <property type="entry name" value="MFS_1"/>
    <property type="match status" value="1"/>
</dbReference>
<feature type="non-terminal residue" evidence="7">
    <location>
        <position position="459"/>
    </location>
</feature>
<keyword evidence="3 5" id="KW-1133">Transmembrane helix</keyword>
<evidence type="ECO:0000256" key="3">
    <source>
        <dbReference type="ARBA" id="ARBA00022989"/>
    </source>
</evidence>
<feature type="transmembrane region" description="Helical" evidence="5">
    <location>
        <begin position="143"/>
        <end position="167"/>
    </location>
</feature>
<feature type="transmembrane region" description="Helical" evidence="5">
    <location>
        <begin position="353"/>
        <end position="370"/>
    </location>
</feature>
<dbReference type="Proteomes" id="UP001217089">
    <property type="component" value="Unassembled WGS sequence"/>
</dbReference>
<evidence type="ECO:0000313" key="8">
    <source>
        <dbReference type="Proteomes" id="UP001217089"/>
    </source>
</evidence>
<feature type="transmembrane region" description="Helical" evidence="5">
    <location>
        <begin position="382"/>
        <end position="409"/>
    </location>
</feature>
<dbReference type="PANTHER" id="PTHR11662:SF399">
    <property type="entry name" value="FI19708P1-RELATED"/>
    <property type="match status" value="1"/>
</dbReference>
<dbReference type="PANTHER" id="PTHR11662">
    <property type="entry name" value="SOLUTE CARRIER FAMILY 17"/>
    <property type="match status" value="1"/>
</dbReference>
<feature type="transmembrane region" description="Helical" evidence="5">
    <location>
        <begin position="213"/>
        <end position="232"/>
    </location>
</feature>
<organism evidence="7 8">
    <name type="scientific">Tegillarca granosa</name>
    <name type="common">Malaysian cockle</name>
    <name type="synonym">Anadara granosa</name>
    <dbReference type="NCBI Taxonomy" id="220873"/>
    <lineage>
        <taxon>Eukaryota</taxon>
        <taxon>Metazoa</taxon>
        <taxon>Spiralia</taxon>
        <taxon>Lophotrochozoa</taxon>
        <taxon>Mollusca</taxon>
        <taxon>Bivalvia</taxon>
        <taxon>Autobranchia</taxon>
        <taxon>Pteriomorphia</taxon>
        <taxon>Arcoida</taxon>
        <taxon>Arcoidea</taxon>
        <taxon>Arcidae</taxon>
        <taxon>Tegillarca</taxon>
    </lineage>
</organism>
<feature type="transmembrane region" description="Helical" evidence="5">
    <location>
        <begin position="274"/>
        <end position="297"/>
    </location>
</feature>
<evidence type="ECO:0000313" key="7">
    <source>
        <dbReference type="EMBL" id="KAJ8322369.1"/>
    </source>
</evidence>
<protein>
    <recommendedName>
        <fullName evidence="6">Major facilitator superfamily (MFS) profile domain-containing protein</fullName>
    </recommendedName>
</protein>
<evidence type="ECO:0000256" key="2">
    <source>
        <dbReference type="ARBA" id="ARBA00022692"/>
    </source>
</evidence>
<comment type="caution">
    <text evidence="7">The sequence shown here is derived from an EMBL/GenBank/DDBJ whole genome shotgun (WGS) entry which is preliminary data.</text>
</comment>
<evidence type="ECO:0000256" key="5">
    <source>
        <dbReference type="SAM" id="Phobius"/>
    </source>
</evidence>
<accession>A0ABQ9FYR6</accession>
<name>A0ABQ9FYR6_TEGGR</name>
<dbReference type="Gene3D" id="1.20.1250.20">
    <property type="entry name" value="MFS general substrate transporter like domains"/>
    <property type="match status" value="2"/>
</dbReference>
<feature type="transmembrane region" description="Helical" evidence="5">
    <location>
        <begin position="33"/>
        <end position="53"/>
    </location>
</feature>
<evidence type="ECO:0000256" key="1">
    <source>
        <dbReference type="ARBA" id="ARBA00004141"/>
    </source>
</evidence>
<sequence length="459" mass="50978">MNKNAFFGCICDLRRAINSSLDNFQLSVTLVPFWTSSRFGVTIILFFGWFYIFSIRVNINMSIVCMVNHSAIGVNDINDGPFMWDRTVQANILGAFLWPYAILQVPGSILVTKYGAHKVFGCVLLLSSVLTPMIPVLSRVHYIGAIVLRSTLGALMSVTFISFQYILGRWIPVQERSRLSALTYAGLESGILVTYAMTGFFCEHGFDGGWPSIFYIHGILGFILSVFWIVFIRDTPEKSKRISDEEKKYILDNIPIKDESTDSLKKTKIPWKGILTSVPVYAIIVVLFASDWAFLFMGTFVPTYLDDVFHFNSQNNGLISALPSIPLLVVTLLTGPLSDFIQNRCLSRGNTRKLFTVLLTSLDIVCSTILKRMFSGHSKPAMIVPAFIMVGLSHVDCSSPELAIVLLLLCNFMRGFRYAGFLENALDIDPRYAGVIFGLANIGGSLAGYFSSVVVGSIT</sequence>
<feature type="transmembrane region" description="Helical" evidence="5">
    <location>
        <begin position="317"/>
        <end position="341"/>
    </location>
</feature>
<gene>
    <name evidence="7" type="ORF">KUTeg_000840</name>
</gene>
<evidence type="ECO:0000259" key="6">
    <source>
        <dbReference type="PROSITE" id="PS50850"/>
    </source>
</evidence>
<evidence type="ECO:0000256" key="4">
    <source>
        <dbReference type="ARBA" id="ARBA00023136"/>
    </source>
</evidence>
<comment type="subcellular location">
    <subcellularLocation>
        <location evidence="1">Membrane</location>
        <topology evidence="1">Multi-pass membrane protein</topology>
    </subcellularLocation>
</comment>
<dbReference type="EMBL" id="JARBDR010000018">
    <property type="protein sequence ID" value="KAJ8322369.1"/>
    <property type="molecule type" value="Genomic_DNA"/>
</dbReference>
<keyword evidence="8" id="KW-1185">Reference proteome</keyword>
<dbReference type="InterPro" id="IPR020846">
    <property type="entry name" value="MFS_dom"/>
</dbReference>
<dbReference type="SUPFAM" id="SSF103473">
    <property type="entry name" value="MFS general substrate transporter"/>
    <property type="match status" value="1"/>
</dbReference>